<keyword evidence="3" id="KW-1185">Reference proteome</keyword>
<name>B4QYU0_DROSI</name>
<dbReference type="Proteomes" id="UP000000304">
    <property type="component" value="Chromosome 3R"/>
</dbReference>
<feature type="region of interest" description="Disordered" evidence="1">
    <location>
        <begin position="188"/>
        <end position="245"/>
    </location>
</feature>
<dbReference type="STRING" id="7240.B4QYU0"/>
<gene>
    <name evidence="2" type="primary">Dsim\GD18014</name>
    <name evidence="2" type="ORF">Dsim_GD18014</name>
</gene>
<sequence length="245" mass="25426">MQSQRNSNNAAPSKKKTLSPTIAKRSLVAGGSGVRLPAKKKPTPPPEPAPARLERQGTFVKDEPTNSNVQVPVVETKPAQTSPTHRASKLPTKKGTTSGGSPSKAGSPKRIPLAPARRMTPQRANTSLRLAAGKSPAASRVVSGRVSSTTPPSRSNSNLNGSSAAAAAAAKINQAQSRIANIWKRVDEAKTKQSSSNLRTQKTKSSNMLNGNGTKPTLLRSSTFDNTPSTAGGVKSKLPVVGAGK</sequence>
<proteinExistence type="predicted"/>
<evidence type="ECO:0000256" key="1">
    <source>
        <dbReference type="SAM" id="MobiDB-lite"/>
    </source>
</evidence>
<dbReference type="GO" id="GO:0030951">
    <property type="term" value="P:establishment or maintenance of microtubule cytoskeleton polarity"/>
    <property type="evidence" value="ECO:0007669"/>
    <property type="project" value="EnsemblMetazoa"/>
</dbReference>
<organism evidence="2 3">
    <name type="scientific">Drosophila simulans</name>
    <name type="common">Fruit fly</name>
    <dbReference type="NCBI Taxonomy" id="7240"/>
    <lineage>
        <taxon>Eukaryota</taxon>
        <taxon>Metazoa</taxon>
        <taxon>Ecdysozoa</taxon>
        <taxon>Arthropoda</taxon>
        <taxon>Hexapoda</taxon>
        <taxon>Insecta</taxon>
        <taxon>Pterygota</taxon>
        <taxon>Neoptera</taxon>
        <taxon>Endopterygota</taxon>
        <taxon>Diptera</taxon>
        <taxon>Brachycera</taxon>
        <taxon>Muscomorpha</taxon>
        <taxon>Ephydroidea</taxon>
        <taxon>Drosophilidae</taxon>
        <taxon>Drosophila</taxon>
        <taxon>Sophophora</taxon>
    </lineage>
</organism>
<dbReference type="GO" id="GO:0030707">
    <property type="term" value="P:follicle cell of egg chamber development"/>
    <property type="evidence" value="ECO:0007669"/>
    <property type="project" value="EnsemblMetazoa"/>
</dbReference>
<feature type="region of interest" description="Disordered" evidence="1">
    <location>
        <begin position="1"/>
        <end position="166"/>
    </location>
</feature>
<dbReference type="GO" id="GO:0007447">
    <property type="term" value="P:imaginal disc pattern formation"/>
    <property type="evidence" value="ECO:0007669"/>
    <property type="project" value="EnsemblMetazoa"/>
</dbReference>
<dbReference type="EMBL" id="CM000364">
    <property type="protein sequence ID" value="EDX14759.1"/>
    <property type="molecule type" value="Genomic_DNA"/>
</dbReference>
<dbReference type="GO" id="GO:0007420">
    <property type="term" value="P:brain development"/>
    <property type="evidence" value="ECO:0007669"/>
    <property type="project" value="EnsemblMetazoa"/>
</dbReference>
<dbReference type="HOGENOM" id="CLU_1134597_0_0_1"/>
<dbReference type="OMA" id="WIHSENE"/>
<dbReference type="GO" id="GO:0030720">
    <property type="term" value="P:oocyte localization involved in germarium-derived egg chamber formation"/>
    <property type="evidence" value="ECO:0007669"/>
    <property type="project" value="EnsemblMetazoa"/>
</dbReference>
<dbReference type="GO" id="GO:0090090">
    <property type="term" value="P:negative regulation of canonical Wnt signaling pathway"/>
    <property type="evidence" value="ECO:0007669"/>
    <property type="project" value="EnsemblMetazoa"/>
</dbReference>
<feature type="compositionally biased region" description="Basic and acidic residues" evidence="1">
    <location>
        <begin position="52"/>
        <end position="64"/>
    </location>
</feature>
<feature type="compositionally biased region" description="Polar residues" evidence="1">
    <location>
        <begin position="192"/>
        <end position="230"/>
    </location>
</feature>
<protein>
    <submittedName>
        <fullName evidence="2">GD18014</fullName>
    </submittedName>
</protein>
<feature type="compositionally biased region" description="Polar residues" evidence="1">
    <location>
        <begin position="1"/>
        <end position="11"/>
    </location>
</feature>
<accession>B4QYU0</accession>
<dbReference type="OrthoDB" id="5918429at2759"/>
<dbReference type="GO" id="GO:0030877">
    <property type="term" value="C:beta-catenin destruction complex"/>
    <property type="evidence" value="ECO:0007669"/>
    <property type="project" value="EnsemblMetazoa"/>
</dbReference>
<dbReference type="GO" id="GO:0008013">
    <property type="term" value="F:beta-catenin binding"/>
    <property type="evidence" value="ECO:0007669"/>
    <property type="project" value="EnsemblMetazoa"/>
</dbReference>
<reference evidence="2 3" key="1">
    <citation type="journal article" date="2007" name="Nature">
        <title>Evolution of genes and genomes on the Drosophila phylogeny.</title>
        <authorList>
            <consortium name="Drosophila 12 Genomes Consortium"/>
            <person name="Clark A.G."/>
            <person name="Eisen M.B."/>
            <person name="Smith D.R."/>
            <person name="Bergman C.M."/>
            <person name="Oliver B."/>
            <person name="Markow T.A."/>
            <person name="Kaufman T.C."/>
            <person name="Kellis M."/>
            <person name="Gelbart W."/>
            <person name="Iyer V.N."/>
            <person name="Pollard D.A."/>
            <person name="Sackton T.B."/>
            <person name="Larracuente A.M."/>
            <person name="Singh N.D."/>
            <person name="Abad J.P."/>
            <person name="Abt D.N."/>
            <person name="Adryan B."/>
            <person name="Aguade M."/>
            <person name="Akashi H."/>
            <person name="Anderson W.W."/>
            <person name="Aquadro C.F."/>
            <person name="Ardell D.H."/>
            <person name="Arguello R."/>
            <person name="Artieri C.G."/>
            <person name="Barbash D.A."/>
            <person name="Barker D."/>
            <person name="Barsanti P."/>
            <person name="Batterham P."/>
            <person name="Batzoglou S."/>
            <person name="Begun D."/>
            <person name="Bhutkar A."/>
            <person name="Blanco E."/>
            <person name="Bosak S.A."/>
            <person name="Bradley R.K."/>
            <person name="Brand A.D."/>
            <person name="Brent M.R."/>
            <person name="Brooks A.N."/>
            <person name="Brown R.H."/>
            <person name="Butlin R.K."/>
            <person name="Caggese C."/>
            <person name="Calvi B.R."/>
            <person name="Bernardo de Carvalho A."/>
            <person name="Caspi A."/>
            <person name="Castrezana S."/>
            <person name="Celniker S.E."/>
            <person name="Chang J.L."/>
            <person name="Chapple C."/>
            <person name="Chatterji S."/>
            <person name="Chinwalla A."/>
            <person name="Civetta A."/>
            <person name="Clifton S.W."/>
            <person name="Comeron J.M."/>
            <person name="Costello J.C."/>
            <person name="Coyne J.A."/>
            <person name="Daub J."/>
            <person name="David R.G."/>
            <person name="Delcher A.L."/>
            <person name="Delehaunty K."/>
            <person name="Do C.B."/>
            <person name="Ebling H."/>
            <person name="Edwards K."/>
            <person name="Eickbush T."/>
            <person name="Evans J.D."/>
            <person name="Filipski A."/>
            <person name="Findeiss S."/>
            <person name="Freyhult E."/>
            <person name="Fulton L."/>
            <person name="Fulton R."/>
            <person name="Garcia A.C."/>
            <person name="Gardiner A."/>
            <person name="Garfield D.A."/>
            <person name="Garvin B.E."/>
            <person name="Gibson G."/>
            <person name="Gilbert D."/>
            <person name="Gnerre S."/>
            <person name="Godfrey J."/>
            <person name="Good R."/>
            <person name="Gotea V."/>
            <person name="Gravely B."/>
            <person name="Greenberg A.J."/>
            <person name="Griffiths-Jones S."/>
            <person name="Gross S."/>
            <person name="Guigo R."/>
            <person name="Gustafson E.A."/>
            <person name="Haerty W."/>
            <person name="Hahn M.W."/>
            <person name="Halligan D.L."/>
            <person name="Halpern A.L."/>
            <person name="Halter G.M."/>
            <person name="Han M.V."/>
            <person name="Heger A."/>
            <person name="Hillier L."/>
            <person name="Hinrichs A.S."/>
            <person name="Holmes I."/>
            <person name="Hoskins R.A."/>
            <person name="Hubisz M.J."/>
            <person name="Hultmark D."/>
            <person name="Huntley M.A."/>
            <person name="Jaffe D.B."/>
            <person name="Jagadeeshan S."/>
            <person name="Jeck W.R."/>
            <person name="Johnson J."/>
            <person name="Jones C.D."/>
            <person name="Jordan W.C."/>
            <person name="Karpen G.H."/>
            <person name="Kataoka E."/>
            <person name="Keightley P.D."/>
            <person name="Kheradpour P."/>
            <person name="Kirkness E.F."/>
            <person name="Koerich L.B."/>
            <person name="Kristiansen K."/>
            <person name="Kudrna D."/>
            <person name="Kulathinal R.J."/>
            <person name="Kumar S."/>
            <person name="Kwok R."/>
            <person name="Lander E."/>
            <person name="Langley C.H."/>
            <person name="Lapoint R."/>
            <person name="Lazzaro B.P."/>
            <person name="Lee S.J."/>
            <person name="Levesque L."/>
            <person name="Li R."/>
            <person name="Lin C.F."/>
            <person name="Lin M.F."/>
            <person name="Lindblad-Toh K."/>
            <person name="Llopart A."/>
            <person name="Long M."/>
            <person name="Low L."/>
            <person name="Lozovsky E."/>
            <person name="Lu J."/>
            <person name="Luo M."/>
            <person name="Machado C.A."/>
            <person name="Makalowski W."/>
            <person name="Marzo M."/>
            <person name="Matsuda M."/>
            <person name="Matzkin L."/>
            <person name="McAllister B."/>
            <person name="McBride C.S."/>
            <person name="McKernan B."/>
            <person name="McKernan K."/>
            <person name="Mendez-Lago M."/>
            <person name="Minx P."/>
            <person name="Mollenhauer M.U."/>
            <person name="Montooth K."/>
            <person name="Mount S.M."/>
            <person name="Mu X."/>
            <person name="Myers E."/>
            <person name="Negre B."/>
            <person name="Newfeld S."/>
            <person name="Nielsen R."/>
            <person name="Noor M.A."/>
            <person name="O'Grady P."/>
            <person name="Pachter L."/>
            <person name="Papaceit M."/>
            <person name="Parisi M.J."/>
            <person name="Parisi M."/>
            <person name="Parts L."/>
            <person name="Pedersen J.S."/>
            <person name="Pesole G."/>
            <person name="Phillippy A.M."/>
            <person name="Ponting C.P."/>
            <person name="Pop M."/>
            <person name="Porcelli D."/>
            <person name="Powell J.R."/>
            <person name="Prohaska S."/>
            <person name="Pruitt K."/>
            <person name="Puig M."/>
            <person name="Quesneville H."/>
            <person name="Ram K.R."/>
            <person name="Rand D."/>
            <person name="Rasmussen M.D."/>
            <person name="Reed L.K."/>
            <person name="Reenan R."/>
            <person name="Reily A."/>
            <person name="Remington K.A."/>
            <person name="Rieger T.T."/>
            <person name="Ritchie M.G."/>
            <person name="Robin C."/>
            <person name="Rogers Y.H."/>
            <person name="Rohde C."/>
            <person name="Rozas J."/>
            <person name="Rubenfield M.J."/>
            <person name="Ruiz A."/>
            <person name="Russo S."/>
            <person name="Salzberg S.L."/>
            <person name="Sanchez-Gracia A."/>
            <person name="Saranga D.J."/>
            <person name="Sato H."/>
            <person name="Schaeffer S.W."/>
            <person name="Schatz M.C."/>
            <person name="Schlenke T."/>
            <person name="Schwartz R."/>
            <person name="Segarra C."/>
            <person name="Singh R.S."/>
            <person name="Sirot L."/>
            <person name="Sirota M."/>
            <person name="Sisneros N.B."/>
            <person name="Smith C.D."/>
            <person name="Smith T.F."/>
            <person name="Spieth J."/>
            <person name="Stage D.E."/>
            <person name="Stark A."/>
            <person name="Stephan W."/>
            <person name="Strausberg R.L."/>
            <person name="Strempel S."/>
            <person name="Sturgill D."/>
            <person name="Sutton G."/>
            <person name="Sutton G.G."/>
            <person name="Tao W."/>
            <person name="Teichmann S."/>
            <person name="Tobari Y.N."/>
            <person name="Tomimura Y."/>
            <person name="Tsolas J.M."/>
            <person name="Valente V.L."/>
            <person name="Venter E."/>
            <person name="Venter J.C."/>
            <person name="Vicario S."/>
            <person name="Vieira F.G."/>
            <person name="Vilella A.J."/>
            <person name="Villasante A."/>
            <person name="Walenz B."/>
            <person name="Wang J."/>
            <person name="Wasserman M."/>
            <person name="Watts T."/>
            <person name="Wilson D."/>
            <person name="Wilson R.K."/>
            <person name="Wing R.A."/>
            <person name="Wolfner M.F."/>
            <person name="Wong A."/>
            <person name="Wong G.K."/>
            <person name="Wu C.I."/>
            <person name="Wu G."/>
            <person name="Yamamoto D."/>
            <person name="Yang H.P."/>
            <person name="Yang S.P."/>
            <person name="Yorke J.A."/>
            <person name="Yoshida K."/>
            <person name="Zdobnov E."/>
            <person name="Zhang P."/>
            <person name="Zhang Y."/>
            <person name="Zimin A.V."/>
            <person name="Baldwin J."/>
            <person name="Abdouelleil A."/>
            <person name="Abdulkadir J."/>
            <person name="Abebe A."/>
            <person name="Abera B."/>
            <person name="Abreu J."/>
            <person name="Acer S.C."/>
            <person name="Aftuck L."/>
            <person name="Alexander A."/>
            <person name="An P."/>
            <person name="Anderson E."/>
            <person name="Anderson S."/>
            <person name="Arachi H."/>
            <person name="Azer M."/>
            <person name="Bachantsang P."/>
            <person name="Barry A."/>
            <person name="Bayul T."/>
            <person name="Berlin A."/>
            <person name="Bessette D."/>
            <person name="Bloom T."/>
            <person name="Blye J."/>
            <person name="Boguslavskiy L."/>
            <person name="Bonnet C."/>
            <person name="Boukhgalter B."/>
            <person name="Bourzgui I."/>
            <person name="Brown A."/>
            <person name="Cahill P."/>
            <person name="Channer S."/>
            <person name="Cheshatsang Y."/>
            <person name="Chuda L."/>
            <person name="Citroen M."/>
            <person name="Collymore A."/>
            <person name="Cooke P."/>
            <person name="Costello M."/>
            <person name="D'Aco K."/>
            <person name="Daza R."/>
            <person name="De Haan G."/>
            <person name="DeGray S."/>
            <person name="DeMaso C."/>
            <person name="Dhargay N."/>
            <person name="Dooley K."/>
            <person name="Dooley E."/>
            <person name="Doricent M."/>
            <person name="Dorje P."/>
            <person name="Dorjee K."/>
            <person name="Dupes A."/>
            <person name="Elong R."/>
            <person name="Falk J."/>
            <person name="Farina A."/>
            <person name="Faro S."/>
            <person name="Ferguson D."/>
            <person name="Fisher S."/>
            <person name="Foley C.D."/>
            <person name="Franke A."/>
            <person name="Friedrich D."/>
            <person name="Gadbois L."/>
            <person name="Gearin G."/>
            <person name="Gearin C.R."/>
            <person name="Giannoukos G."/>
            <person name="Goode T."/>
            <person name="Graham J."/>
            <person name="Grandbois E."/>
            <person name="Grewal S."/>
            <person name="Gyaltsen K."/>
            <person name="Hafez N."/>
            <person name="Hagos B."/>
            <person name="Hall J."/>
            <person name="Henson C."/>
            <person name="Hollinger A."/>
            <person name="Honan T."/>
            <person name="Huard M.D."/>
            <person name="Hughes L."/>
            <person name="Hurhula B."/>
            <person name="Husby M.E."/>
            <person name="Kamat A."/>
            <person name="Kanga B."/>
            <person name="Kashin S."/>
            <person name="Khazanovich D."/>
            <person name="Kisner P."/>
            <person name="Lance K."/>
            <person name="Lara M."/>
            <person name="Lee W."/>
            <person name="Lennon N."/>
            <person name="Letendre F."/>
            <person name="LeVine R."/>
            <person name="Lipovsky A."/>
            <person name="Liu X."/>
            <person name="Liu J."/>
            <person name="Liu S."/>
            <person name="Lokyitsang T."/>
            <person name="Lokyitsang Y."/>
            <person name="Lubonja R."/>
            <person name="Lui A."/>
            <person name="MacDonald P."/>
            <person name="Magnisalis V."/>
            <person name="Maru K."/>
            <person name="Matthews C."/>
            <person name="McCusker W."/>
            <person name="McDonough S."/>
            <person name="Mehta T."/>
            <person name="Meldrim J."/>
            <person name="Meneus L."/>
            <person name="Mihai O."/>
            <person name="Mihalev A."/>
            <person name="Mihova T."/>
            <person name="Mittelman R."/>
            <person name="Mlenga V."/>
            <person name="Montmayeur A."/>
            <person name="Mulrain L."/>
            <person name="Navidi A."/>
            <person name="Naylor J."/>
            <person name="Negash T."/>
            <person name="Nguyen T."/>
            <person name="Nguyen N."/>
            <person name="Nicol R."/>
            <person name="Norbu C."/>
            <person name="Norbu N."/>
            <person name="Novod N."/>
            <person name="O'Neill B."/>
            <person name="Osman S."/>
            <person name="Markiewicz E."/>
            <person name="Oyono O.L."/>
            <person name="Patti C."/>
            <person name="Phunkhang P."/>
            <person name="Pierre F."/>
            <person name="Priest M."/>
            <person name="Raghuraman S."/>
            <person name="Rege F."/>
            <person name="Reyes R."/>
            <person name="Rise C."/>
            <person name="Rogov P."/>
            <person name="Ross K."/>
            <person name="Ryan E."/>
            <person name="Settipalli S."/>
            <person name="Shea T."/>
            <person name="Sherpa N."/>
            <person name="Shi L."/>
            <person name="Shih D."/>
            <person name="Sparrow T."/>
            <person name="Spaulding J."/>
            <person name="Stalker J."/>
            <person name="Stange-Thomann N."/>
            <person name="Stavropoulos S."/>
            <person name="Stone C."/>
            <person name="Strader C."/>
            <person name="Tesfaye S."/>
            <person name="Thomson T."/>
            <person name="Thoulutsang Y."/>
            <person name="Thoulutsang D."/>
            <person name="Topham K."/>
            <person name="Topping I."/>
            <person name="Tsamla T."/>
            <person name="Vassiliev H."/>
            <person name="Vo A."/>
            <person name="Wangchuk T."/>
            <person name="Wangdi T."/>
            <person name="Weiand M."/>
            <person name="Wilkinson J."/>
            <person name="Wilson A."/>
            <person name="Yadav S."/>
            <person name="Young G."/>
            <person name="Yu Q."/>
            <person name="Zembek L."/>
            <person name="Zhong D."/>
            <person name="Zimmer A."/>
            <person name="Zwirko Z."/>
            <person name="Jaffe D.B."/>
            <person name="Alvarez P."/>
            <person name="Brockman W."/>
            <person name="Butler J."/>
            <person name="Chin C."/>
            <person name="Gnerre S."/>
            <person name="Grabherr M."/>
            <person name="Kleber M."/>
            <person name="Mauceli E."/>
            <person name="MacCallum I."/>
        </authorList>
    </citation>
    <scope>NUCLEOTIDE SEQUENCE [LARGE SCALE GENOMIC DNA]</scope>
    <source>
        <strain evidence="3">white501</strain>
    </source>
</reference>
<dbReference type="GO" id="GO:0046673">
    <property type="term" value="P:negative regulation of compound eye retinal cell programmed cell death"/>
    <property type="evidence" value="ECO:0007669"/>
    <property type="project" value="EnsemblMetazoa"/>
</dbReference>
<dbReference type="GO" id="GO:0045177">
    <property type="term" value="C:apical part of cell"/>
    <property type="evidence" value="ECO:0007669"/>
    <property type="project" value="EnsemblMetazoa"/>
</dbReference>
<feature type="compositionally biased region" description="Low complexity" evidence="1">
    <location>
        <begin position="135"/>
        <end position="166"/>
    </location>
</feature>
<dbReference type="GO" id="GO:0007405">
    <property type="term" value="P:neuroblast proliferation"/>
    <property type="evidence" value="ECO:0007669"/>
    <property type="project" value="EnsemblMetazoa"/>
</dbReference>
<dbReference type="GO" id="GO:0030424">
    <property type="term" value="C:axon"/>
    <property type="evidence" value="ECO:0007669"/>
    <property type="project" value="EnsemblMetazoa"/>
</dbReference>
<dbReference type="GO" id="GO:0035293">
    <property type="term" value="P:chitin-based larval cuticle pattern formation"/>
    <property type="evidence" value="ECO:0007669"/>
    <property type="project" value="EnsemblMetazoa"/>
</dbReference>
<feature type="compositionally biased region" description="Low complexity" evidence="1">
    <location>
        <begin position="93"/>
        <end position="109"/>
    </location>
</feature>
<dbReference type="GO" id="GO:0005829">
    <property type="term" value="C:cytosol"/>
    <property type="evidence" value="ECO:0007669"/>
    <property type="project" value="EnsemblMetazoa"/>
</dbReference>
<evidence type="ECO:0000313" key="2">
    <source>
        <dbReference type="EMBL" id="EDX14759.1"/>
    </source>
</evidence>
<dbReference type="AlphaFoldDB" id="B4QYU0"/>
<dbReference type="GO" id="GO:0007367">
    <property type="term" value="P:segment polarity determination"/>
    <property type="evidence" value="ECO:0007669"/>
    <property type="project" value="EnsemblMetazoa"/>
</dbReference>
<evidence type="ECO:0000313" key="3">
    <source>
        <dbReference type="Proteomes" id="UP000000304"/>
    </source>
</evidence>
<dbReference type="GO" id="GO:1905126">
    <property type="term" value="P:regulation of axo-dendritic protein transport"/>
    <property type="evidence" value="ECO:0007669"/>
    <property type="project" value="EnsemblMetazoa"/>
</dbReference>